<feature type="compositionally biased region" description="Basic and acidic residues" evidence="1">
    <location>
        <begin position="53"/>
        <end position="64"/>
    </location>
</feature>
<dbReference type="OrthoDB" id="4362761at2759"/>
<evidence type="ECO:0000313" key="3">
    <source>
        <dbReference type="Proteomes" id="UP001150904"/>
    </source>
</evidence>
<accession>A0A9W9N8M9</accession>
<reference evidence="2" key="2">
    <citation type="journal article" date="2023" name="IMA Fungus">
        <title>Comparative genomic study of the Penicillium genus elucidates a diverse pangenome and 15 lateral gene transfer events.</title>
        <authorList>
            <person name="Petersen C."/>
            <person name="Sorensen T."/>
            <person name="Nielsen M.R."/>
            <person name="Sondergaard T.E."/>
            <person name="Sorensen J.L."/>
            <person name="Fitzpatrick D.A."/>
            <person name="Frisvad J.C."/>
            <person name="Nielsen K.L."/>
        </authorList>
    </citation>
    <scope>NUCLEOTIDE SEQUENCE</scope>
    <source>
        <strain evidence="2">IBT 15544</strain>
    </source>
</reference>
<feature type="compositionally biased region" description="Low complexity" evidence="1">
    <location>
        <begin position="21"/>
        <end position="30"/>
    </location>
</feature>
<dbReference type="AlphaFoldDB" id="A0A9W9N8M9"/>
<dbReference type="EMBL" id="JAPQKR010000005">
    <property type="protein sequence ID" value="KAJ5215227.1"/>
    <property type="molecule type" value="Genomic_DNA"/>
</dbReference>
<gene>
    <name evidence="2" type="ORF">N7498_001634</name>
</gene>
<reference evidence="2" key="1">
    <citation type="submission" date="2022-12" db="EMBL/GenBank/DDBJ databases">
        <authorList>
            <person name="Petersen C."/>
        </authorList>
    </citation>
    <scope>NUCLEOTIDE SEQUENCE</scope>
    <source>
        <strain evidence="2">IBT 15544</strain>
    </source>
</reference>
<dbReference type="RefSeq" id="XP_058311040.1">
    <property type="nucleotide sequence ID" value="XM_058448696.1"/>
</dbReference>
<proteinExistence type="predicted"/>
<evidence type="ECO:0000313" key="2">
    <source>
        <dbReference type="EMBL" id="KAJ5215227.1"/>
    </source>
</evidence>
<organism evidence="2 3">
    <name type="scientific">Penicillium cinerascens</name>
    <dbReference type="NCBI Taxonomy" id="70096"/>
    <lineage>
        <taxon>Eukaryota</taxon>
        <taxon>Fungi</taxon>
        <taxon>Dikarya</taxon>
        <taxon>Ascomycota</taxon>
        <taxon>Pezizomycotina</taxon>
        <taxon>Eurotiomycetes</taxon>
        <taxon>Eurotiomycetidae</taxon>
        <taxon>Eurotiales</taxon>
        <taxon>Aspergillaceae</taxon>
        <taxon>Penicillium</taxon>
    </lineage>
</organism>
<keyword evidence="3" id="KW-1185">Reference proteome</keyword>
<dbReference type="Proteomes" id="UP001150904">
    <property type="component" value="Unassembled WGS sequence"/>
</dbReference>
<comment type="caution">
    <text evidence="2">The sequence shown here is derived from an EMBL/GenBank/DDBJ whole genome shotgun (WGS) entry which is preliminary data.</text>
</comment>
<dbReference type="GeneID" id="83175997"/>
<protein>
    <submittedName>
        <fullName evidence="2">Uncharacterized protein</fullName>
    </submittedName>
</protein>
<evidence type="ECO:0000256" key="1">
    <source>
        <dbReference type="SAM" id="MobiDB-lite"/>
    </source>
</evidence>
<feature type="region of interest" description="Disordered" evidence="1">
    <location>
        <begin position="1"/>
        <end position="80"/>
    </location>
</feature>
<sequence>MGAIRKFPHPDRRQSFRSRLQRALSLSSSESEGHRSPSRSAADDTTEEEEYHQEENDFPSHQRGDSPVGSIEEDAPHDWNTGRDLQKELEIPRQSDVSGNCNMIAFQCIAELDTRMKSVMLPSEAKYIANIIFRSLQNSLSNQTNWNETIRSDLEEIRSRLAVVEAAIEMTAKEEKNTTVEGKTTGRRRRS</sequence>
<name>A0A9W9N8M9_9EURO</name>